<organism evidence="5 7">
    <name type="scientific">Cercospora beticola</name>
    <name type="common">Sugarbeet leaf spot fungus</name>
    <dbReference type="NCBI Taxonomy" id="122368"/>
    <lineage>
        <taxon>Eukaryota</taxon>
        <taxon>Fungi</taxon>
        <taxon>Dikarya</taxon>
        <taxon>Ascomycota</taxon>
        <taxon>Pezizomycotina</taxon>
        <taxon>Dothideomycetes</taxon>
        <taxon>Dothideomycetidae</taxon>
        <taxon>Mycosphaerellales</taxon>
        <taxon>Mycosphaerellaceae</taxon>
        <taxon>Cercospora</taxon>
    </lineage>
</organism>
<evidence type="ECO:0000256" key="2">
    <source>
        <dbReference type="ARBA" id="ARBA00022827"/>
    </source>
</evidence>
<dbReference type="PANTHER" id="PTHR46865">
    <property type="entry name" value="OXIDOREDUCTASE-RELATED"/>
    <property type="match status" value="1"/>
</dbReference>
<dbReference type="Pfam" id="PF01494">
    <property type="entry name" value="FAD_binding_3"/>
    <property type="match status" value="1"/>
</dbReference>
<sequence length="436" mass="48473">MTSLKVLISGGGVAGTSLAFWLTKLGHNVTVVEHFPSLRTTGLQIDVRDQGIEVLRRMGLEEAFREHAAPEEGMQFIDAKGCKRVYMAANKTGKGSQTFTSEFEIMRGDLCRLIHDATSGAKYVFGTSVLSYEETGVGVDVVFKDGKTENFDLMIGADGVWSSTRKMMLGKEGAAAVWHSIHEAAAYLTIHDPIETGGTYDADFYIAPDKRSILVRRHSPTTKQLYLLLNRDDERLQRVKRADVDAEKAAFAEIFADAGWKAPELLKAMQQSDDFYCERLGMVKMDPWSQGHVGLLGDAGYAPGGSGMGTTCAMVGAYVLAGEISKYCRSIPSENDSDQEHVREKIPNALKAYDLTFRPFMDIIQKGAEGSIVSWLLPTSPLGIEIFHLIAEVFMWLKIGTILQFFMVKTEEKWNLPEYEALREVEARIRENEKQS</sequence>
<accession>A0A2G5HD01</accession>
<keyword evidence="2" id="KW-0274">FAD</keyword>
<gene>
    <name evidence="5" type="ORF">CB0940_11256</name>
    <name evidence="6" type="ORF">RHO25_012752</name>
</gene>
<evidence type="ECO:0000256" key="3">
    <source>
        <dbReference type="ARBA" id="ARBA00023002"/>
    </source>
</evidence>
<evidence type="ECO:0000256" key="1">
    <source>
        <dbReference type="ARBA" id="ARBA00022630"/>
    </source>
</evidence>
<evidence type="ECO:0000313" key="8">
    <source>
        <dbReference type="Proteomes" id="UP001302367"/>
    </source>
</evidence>
<keyword evidence="8" id="KW-1185">Reference proteome</keyword>
<reference evidence="5 7" key="1">
    <citation type="submission" date="2015-10" db="EMBL/GenBank/DDBJ databases">
        <title>The cercosporin biosynthetic gene cluster was horizontally transferred to several fungal lineages and shown to be expanded in Cercospora beticola based on microsynteny with recipient genomes.</title>
        <authorList>
            <person name="De Jonge R."/>
            <person name="Ebert M.K."/>
            <person name="Suttle J.C."/>
            <person name="Jurick Ii W.M."/>
            <person name="Secor G.A."/>
            <person name="Thomma B.P."/>
            <person name="Van De Peer Y."/>
            <person name="Bolton M.D."/>
        </authorList>
    </citation>
    <scope>NUCLEOTIDE SEQUENCE [LARGE SCALE GENOMIC DNA]</scope>
    <source>
        <strain evidence="5 7">09-40</strain>
    </source>
</reference>
<evidence type="ECO:0000313" key="7">
    <source>
        <dbReference type="Proteomes" id="UP000230605"/>
    </source>
</evidence>
<dbReference type="Proteomes" id="UP000230605">
    <property type="component" value="Chromosome 9"/>
</dbReference>
<dbReference type="GO" id="GO:0071949">
    <property type="term" value="F:FAD binding"/>
    <property type="evidence" value="ECO:0007669"/>
    <property type="project" value="InterPro"/>
</dbReference>
<evidence type="ECO:0000259" key="4">
    <source>
        <dbReference type="Pfam" id="PF01494"/>
    </source>
</evidence>
<dbReference type="InterPro" id="IPR036188">
    <property type="entry name" value="FAD/NAD-bd_sf"/>
</dbReference>
<evidence type="ECO:0000313" key="5">
    <source>
        <dbReference type="EMBL" id="PIA90420.1"/>
    </source>
</evidence>
<dbReference type="EMBL" id="CP134192">
    <property type="protein sequence ID" value="WPB08088.1"/>
    <property type="molecule type" value="Genomic_DNA"/>
</dbReference>
<dbReference type="InterPro" id="IPR002938">
    <property type="entry name" value="FAD-bd"/>
</dbReference>
<dbReference type="Gene3D" id="3.50.50.60">
    <property type="entry name" value="FAD/NAD(P)-binding domain"/>
    <property type="match status" value="1"/>
</dbReference>
<dbReference type="PRINTS" id="PR00420">
    <property type="entry name" value="RNGMNOXGNASE"/>
</dbReference>
<evidence type="ECO:0000313" key="6">
    <source>
        <dbReference type="EMBL" id="WPB08088.1"/>
    </source>
</evidence>
<dbReference type="OrthoDB" id="655030at2759"/>
<keyword evidence="1" id="KW-0285">Flavoprotein</keyword>
<dbReference type="Proteomes" id="UP001302367">
    <property type="component" value="Chromosome 9"/>
</dbReference>
<dbReference type="InterPro" id="IPR051704">
    <property type="entry name" value="FAD_aromatic-hydroxylase"/>
</dbReference>
<dbReference type="SUPFAM" id="SSF51905">
    <property type="entry name" value="FAD/NAD(P)-binding domain"/>
    <property type="match status" value="1"/>
</dbReference>
<feature type="domain" description="FAD-binding" evidence="4">
    <location>
        <begin position="4"/>
        <end position="324"/>
    </location>
</feature>
<dbReference type="EMBL" id="LKMD01000107">
    <property type="protein sequence ID" value="PIA90420.1"/>
    <property type="molecule type" value="Genomic_DNA"/>
</dbReference>
<name>A0A2G5HD01_CERBT</name>
<dbReference type="PANTHER" id="PTHR46865:SF7">
    <property type="entry name" value="MONOOXYGENASE, PUTATIVE (AFU_ORTHOLOGUE AFUA_8G07040)-RELATED"/>
    <property type="match status" value="1"/>
</dbReference>
<keyword evidence="3" id="KW-0560">Oxidoreductase</keyword>
<protein>
    <submittedName>
        <fullName evidence="5">Hypotheticalsprotein</fullName>
    </submittedName>
</protein>
<dbReference type="AlphaFoldDB" id="A0A2G5HD01"/>
<dbReference type="GO" id="GO:0016491">
    <property type="term" value="F:oxidoreductase activity"/>
    <property type="evidence" value="ECO:0007669"/>
    <property type="project" value="UniProtKB-KW"/>
</dbReference>
<reference evidence="6 8" key="2">
    <citation type="submission" date="2023-09" db="EMBL/GenBank/DDBJ databases">
        <title>Complete-Gapless Cercospora beticola genome.</title>
        <authorList>
            <person name="Wyatt N.A."/>
            <person name="Spanner R.E."/>
            <person name="Bolton M.D."/>
        </authorList>
    </citation>
    <scope>NUCLEOTIDE SEQUENCE [LARGE SCALE GENOMIC DNA]</scope>
    <source>
        <strain evidence="6">Cb09-40</strain>
    </source>
</reference>
<proteinExistence type="predicted"/>